<organism evidence="2 3">
    <name type="scientific">Aphis craccivora</name>
    <name type="common">Cowpea aphid</name>
    <dbReference type="NCBI Taxonomy" id="307492"/>
    <lineage>
        <taxon>Eukaryota</taxon>
        <taxon>Metazoa</taxon>
        <taxon>Ecdysozoa</taxon>
        <taxon>Arthropoda</taxon>
        <taxon>Hexapoda</taxon>
        <taxon>Insecta</taxon>
        <taxon>Pterygota</taxon>
        <taxon>Neoptera</taxon>
        <taxon>Paraneoptera</taxon>
        <taxon>Hemiptera</taxon>
        <taxon>Sternorrhyncha</taxon>
        <taxon>Aphidomorpha</taxon>
        <taxon>Aphidoidea</taxon>
        <taxon>Aphididae</taxon>
        <taxon>Aphidini</taxon>
        <taxon>Aphis</taxon>
        <taxon>Aphis</taxon>
    </lineage>
</organism>
<name>A0A6G0YUV0_APHCR</name>
<dbReference type="Proteomes" id="UP000478052">
    <property type="component" value="Unassembled WGS sequence"/>
</dbReference>
<dbReference type="EMBL" id="VUJU01002350">
    <property type="protein sequence ID" value="KAF0761579.1"/>
    <property type="molecule type" value="Genomic_DNA"/>
</dbReference>
<dbReference type="InterPro" id="IPR057191">
    <property type="entry name" value="DUF7869"/>
</dbReference>
<dbReference type="PANTHER" id="PTHR10773">
    <property type="entry name" value="DNA-DIRECTED RNA POLYMERASES I, II, AND III SUBUNIT RPABC2"/>
    <property type="match status" value="1"/>
</dbReference>
<dbReference type="Pfam" id="PF25273">
    <property type="entry name" value="DUF7869"/>
    <property type="match status" value="1"/>
</dbReference>
<dbReference type="PANTHER" id="PTHR10773:SF19">
    <property type="match status" value="1"/>
</dbReference>
<accession>A0A6G0YUV0</accession>
<dbReference type="OrthoDB" id="6614966at2759"/>
<dbReference type="AlphaFoldDB" id="A0A6G0YUV0"/>
<proteinExistence type="predicted"/>
<protein>
    <recommendedName>
        <fullName evidence="1">DUF7869 domain-containing protein</fullName>
    </recommendedName>
</protein>
<comment type="caution">
    <text evidence="2">The sequence shown here is derived from an EMBL/GenBank/DDBJ whole genome shotgun (WGS) entry which is preliminary data.</text>
</comment>
<gene>
    <name evidence="2" type="ORF">FWK35_00008456</name>
</gene>
<evidence type="ECO:0000259" key="1">
    <source>
        <dbReference type="Pfam" id="PF25273"/>
    </source>
</evidence>
<feature type="non-terminal residue" evidence="2">
    <location>
        <position position="556"/>
    </location>
</feature>
<evidence type="ECO:0000313" key="2">
    <source>
        <dbReference type="EMBL" id="KAF0761579.1"/>
    </source>
</evidence>
<feature type="domain" description="DUF7869" evidence="1">
    <location>
        <begin position="220"/>
        <end position="343"/>
    </location>
</feature>
<evidence type="ECO:0000313" key="3">
    <source>
        <dbReference type="Proteomes" id="UP000478052"/>
    </source>
</evidence>
<sequence>MSETCQSVLCKKSSKRFCGLFDEVQRLALFNTFWESNWDEKKTFVINTVITTLITTKMSTTEDISRRNISYKYHLRFEQLEQQQCTPQAEENEESNPTKKYNCSLEERKQTLTTWFEKLPKMPSHYCRKTTHRLYLEGPFESKSQIFELYVNYCKNLIQKPLRETCEPTHIEKHINEKKRAQEEKNLDKTIAESDASVTVFTMDMMAVKLCPIFKATNRESMNYWWHEGDGETEASIFCSILIKHISNLCTLKPATKKIVLFSDGCGYQNRNVILSNVLLYYSIIHKIEIEQKYLIKSHTQMECDSVHSTIERHLKDKEVYLPSEFVRLTKESQKPPAKPYQSTQLNYNDFINYKSSNQRYKSIRPGSSKGDPEVKDIRSLKYFTEKIFYKLSFDNEYLEIPQKVLRVQNDQNIEYPKLYSSPILLTLSKWNDLQRLKPYLPSDTHTFYDGLKHETTLHLRKSKFAMFVYNTTPHSTMERQPYELLYDKPAEVPNSHSRTEVWYNYDDYCYELKQRLQRTHDLTPDTNFVVSPVGSVLTKFVVCRLSRFSQLVPSN</sequence>
<keyword evidence="3" id="KW-1185">Reference proteome</keyword>
<reference evidence="2 3" key="1">
    <citation type="submission" date="2019-08" db="EMBL/GenBank/DDBJ databases">
        <title>Whole genome of Aphis craccivora.</title>
        <authorList>
            <person name="Voronova N.V."/>
            <person name="Shulinski R.S."/>
            <person name="Bandarenka Y.V."/>
            <person name="Zhorov D.G."/>
            <person name="Warner D."/>
        </authorList>
    </citation>
    <scope>NUCLEOTIDE SEQUENCE [LARGE SCALE GENOMIC DNA]</scope>
    <source>
        <strain evidence="2">180601</strain>
        <tissue evidence="2">Whole Body</tissue>
    </source>
</reference>